<sequence>MELFWFIPTYGDGRYIGTDKGARITTTSYYKQVAMAAEDLGYSGVLLPTGRSCEDSWVMASMLASATRRLKFLVAVRPGLMTPTLAARMCSSFDRHSAGRLLINVVAGGDPAELEAEGLFLSHDERYALTEEFLHIWQRLLHQEEVTFEGQYLKVKKAHNFYPVQQLPHPPVFFGGSSPAAMEVAGQYADVFLTWGEPPEQVKEKLAAMRAAAAARGRTLRFGIRLHIIVRETAEEAWQAASNLIRHLDDETIAKAQQIYARMDSHGQQRMTALHGGKRSELEISPNLWAGIGLVRGGAGTALVGDPATVAKRLEEYRQLGIETFILSGYPHLEEAYRVAELLFPLLPLSVKQEQSSASQGEIVAYHYKPI</sequence>
<evidence type="ECO:0000256" key="3">
    <source>
        <dbReference type="ARBA" id="ARBA00022630"/>
    </source>
</evidence>
<dbReference type="CDD" id="cd01094">
    <property type="entry name" value="Alkanesulfonate_monoxygenase"/>
    <property type="match status" value="1"/>
</dbReference>
<comment type="catalytic activity">
    <reaction evidence="7">
        <text>an alkanesulfonate + FMNH2 + O2 = an aldehyde + FMN + sulfite + H2O + 2 H(+)</text>
        <dbReference type="Rhea" id="RHEA:23064"/>
        <dbReference type="ChEBI" id="CHEBI:15377"/>
        <dbReference type="ChEBI" id="CHEBI:15378"/>
        <dbReference type="ChEBI" id="CHEBI:15379"/>
        <dbReference type="ChEBI" id="CHEBI:17359"/>
        <dbReference type="ChEBI" id="CHEBI:17478"/>
        <dbReference type="ChEBI" id="CHEBI:57618"/>
        <dbReference type="ChEBI" id="CHEBI:58210"/>
        <dbReference type="ChEBI" id="CHEBI:134249"/>
        <dbReference type="EC" id="1.14.14.5"/>
    </reaction>
</comment>
<evidence type="ECO:0000256" key="2">
    <source>
        <dbReference type="ARBA" id="ARBA00012113"/>
    </source>
</evidence>
<evidence type="ECO:0000256" key="6">
    <source>
        <dbReference type="ARBA" id="ARBA00023033"/>
    </source>
</evidence>
<dbReference type="NCBIfam" id="NF001939">
    <property type="entry name" value="PRK00719.1"/>
    <property type="match status" value="1"/>
</dbReference>
<reference evidence="9" key="1">
    <citation type="submission" date="2020-12" db="EMBL/GenBank/DDBJ databases">
        <authorList>
            <person name="Huq M.A."/>
        </authorList>
    </citation>
    <scope>NUCLEOTIDE SEQUENCE</scope>
    <source>
        <strain evidence="9">MAHUQ-46</strain>
    </source>
</reference>
<dbReference type="HAMAP" id="MF_01229">
    <property type="entry name" value="Alkanesulf_monooxygen"/>
    <property type="match status" value="1"/>
</dbReference>
<dbReference type="Gene3D" id="3.20.20.30">
    <property type="entry name" value="Luciferase-like domain"/>
    <property type="match status" value="1"/>
</dbReference>
<organism evidence="9 10">
    <name type="scientific">Paenibacillus roseus</name>
    <dbReference type="NCBI Taxonomy" id="2798579"/>
    <lineage>
        <taxon>Bacteria</taxon>
        <taxon>Bacillati</taxon>
        <taxon>Bacillota</taxon>
        <taxon>Bacilli</taxon>
        <taxon>Bacillales</taxon>
        <taxon>Paenibacillaceae</taxon>
        <taxon>Paenibacillus</taxon>
    </lineage>
</organism>
<dbReference type="EMBL" id="JAELUP010000052">
    <property type="protein sequence ID" value="MBJ6361815.1"/>
    <property type="molecule type" value="Genomic_DNA"/>
</dbReference>
<keyword evidence="5 7" id="KW-0560">Oxidoreductase</keyword>
<keyword evidence="6 7" id="KW-0503">Monooxygenase</keyword>
<dbReference type="InterPro" id="IPR050172">
    <property type="entry name" value="SsuD_RutA_monooxygenase"/>
</dbReference>
<dbReference type="EC" id="1.14.14.5" evidence="2 7"/>
<dbReference type="InterPro" id="IPR036661">
    <property type="entry name" value="Luciferase-like_sf"/>
</dbReference>
<proteinExistence type="inferred from homology"/>
<evidence type="ECO:0000256" key="1">
    <source>
        <dbReference type="ARBA" id="ARBA00007044"/>
    </source>
</evidence>
<keyword evidence="4 7" id="KW-0288">FMN</keyword>
<comment type="function">
    <text evidence="7">Catalyzes the desulfonation of aliphatic sulfonates.</text>
</comment>
<dbReference type="Proteomes" id="UP000640274">
    <property type="component" value="Unassembled WGS sequence"/>
</dbReference>
<comment type="caution">
    <text evidence="9">The sequence shown here is derived from an EMBL/GenBank/DDBJ whole genome shotgun (WGS) entry which is preliminary data.</text>
</comment>
<dbReference type="AlphaFoldDB" id="A0A934J2Y3"/>
<feature type="domain" description="Luciferase-like" evidence="8">
    <location>
        <begin position="1"/>
        <end position="323"/>
    </location>
</feature>
<comment type="similarity">
    <text evidence="1 7">Belongs to the SsuD family.</text>
</comment>
<keyword evidence="10" id="KW-1185">Reference proteome</keyword>
<dbReference type="Pfam" id="PF00296">
    <property type="entry name" value="Bac_luciferase"/>
    <property type="match status" value="1"/>
</dbReference>
<dbReference type="SUPFAM" id="SSF51679">
    <property type="entry name" value="Bacterial luciferase-like"/>
    <property type="match status" value="1"/>
</dbReference>
<gene>
    <name evidence="7 9" type="primary">ssuD</name>
    <name evidence="9" type="ORF">JFN88_11115</name>
</gene>
<dbReference type="GO" id="GO:0008726">
    <property type="term" value="F:alkanesulfonate monooxygenase activity"/>
    <property type="evidence" value="ECO:0007669"/>
    <property type="project" value="UniProtKB-UniRule"/>
</dbReference>
<dbReference type="PANTHER" id="PTHR42847">
    <property type="entry name" value="ALKANESULFONATE MONOOXYGENASE"/>
    <property type="match status" value="1"/>
</dbReference>
<name>A0A934J2Y3_9BACL</name>
<evidence type="ECO:0000256" key="5">
    <source>
        <dbReference type="ARBA" id="ARBA00023002"/>
    </source>
</evidence>
<protein>
    <recommendedName>
        <fullName evidence="2 7">Alkanesulfonate monooxygenase</fullName>
        <ecNumber evidence="2 7">1.14.14.5</ecNumber>
    </recommendedName>
    <alternativeName>
        <fullName evidence="7">FMNH2-dependent aliphatic sulfonate monooxygenase</fullName>
    </alternativeName>
</protein>
<dbReference type="NCBIfam" id="TIGR03565">
    <property type="entry name" value="alk_sulf_monoox"/>
    <property type="match status" value="1"/>
</dbReference>
<evidence type="ECO:0000256" key="4">
    <source>
        <dbReference type="ARBA" id="ARBA00022643"/>
    </source>
</evidence>
<accession>A0A934J2Y3</accession>
<dbReference type="RefSeq" id="WP_199019365.1">
    <property type="nucleotide sequence ID" value="NZ_JAELUP010000052.1"/>
</dbReference>
<dbReference type="GO" id="GO:0046306">
    <property type="term" value="P:alkanesulfonate catabolic process"/>
    <property type="evidence" value="ECO:0007669"/>
    <property type="project" value="TreeGrafter"/>
</dbReference>
<evidence type="ECO:0000313" key="10">
    <source>
        <dbReference type="Proteomes" id="UP000640274"/>
    </source>
</evidence>
<evidence type="ECO:0000259" key="8">
    <source>
        <dbReference type="Pfam" id="PF00296"/>
    </source>
</evidence>
<dbReference type="InterPro" id="IPR011251">
    <property type="entry name" value="Luciferase-like_dom"/>
</dbReference>
<dbReference type="PANTHER" id="PTHR42847:SF4">
    <property type="entry name" value="ALKANESULFONATE MONOOXYGENASE-RELATED"/>
    <property type="match status" value="1"/>
</dbReference>
<evidence type="ECO:0000256" key="7">
    <source>
        <dbReference type="HAMAP-Rule" id="MF_01229"/>
    </source>
</evidence>
<keyword evidence="3 7" id="KW-0285">Flavoprotein</keyword>
<evidence type="ECO:0000313" key="9">
    <source>
        <dbReference type="EMBL" id="MBJ6361815.1"/>
    </source>
</evidence>
<dbReference type="InterPro" id="IPR019911">
    <property type="entry name" value="Alkanesulphonate_mOase_FMN-dep"/>
</dbReference>